<evidence type="ECO:0000256" key="3">
    <source>
        <dbReference type="ARBA" id="ARBA00022989"/>
    </source>
</evidence>
<evidence type="ECO:0000256" key="5">
    <source>
        <dbReference type="HAMAP-Rule" id="MF_01514"/>
    </source>
</evidence>
<evidence type="ECO:0000256" key="4">
    <source>
        <dbReference type="ARBA" id="ARBA00023136"/>
    </source>
</evidence>
<reference evidence="6 7" key="1">
    <citation type="submission" date="2020-04" db="EMBL/GenBank/DDBJ databases">
        <title>Novosphingobium sp. TW-4 isolated from soil.</title>
        <authorList>
            <person name="Dahal R.H."/>
            <person name="Chaudhary D.K."/>
        </authorList>
    </citation>
    <scope>NUCLEOTIDE SEQUENCE [LARGE SCALE GENOMIC DNA]</scope>
    <source>
        <strain evidence="6 7">TW-4</strain>
    </source>
</reference>
<name>A0A7Y0BQZ3_9SPHN</name>
<keyword evidence="4 5" id="KW-0472">Membrane</keyword>
<gene>
    <name evidence="6" type="ORF">HHL27_14690</name>
</gene>
<dbReference type="HAMAP" id="MF_01514">
    <property type="entry name" value="UPF0314"/>
    <property type="match status" value="1"/>
</dbReference>
<dbReference type="AlphaFoldDB" id="A0A7Y0BQZ3"/>
<dbReference type="NCBIfam" id="NF002099">
    <property type="entry name" value="PRK00944.1"/>
    <property type="match status" value="1"/>
</dbReference>
<comment type="caution">
    <text evidence="6">The sequence shown here is derived from an EMBL/GenBank/DDBJ whole genome shotgun (WGS) entry which is preliminary data.</text>
</comment>
<keyword evidence="2 5" id="KW-0812">Transmembrane</keyword>
<comment type="similarity">
    <text evidence="5">Belongs to the UPF0314 family.</text>
</comment>
<evidence type="ECO:0000313" key="7">
    <source>
        <dbReference type="Proteomes" id="UP000583556"/>
    </source>
</evidence>
<sequence>MIAGSTATLRPDRRGAIAALVVALLVVAILLAMHRPPICPCGRIHLWAGQVQSAENSQQLSDWYSFSHLIHGMLFYGAAHLLWRRSGLGRFISPRWVLACAVAIEGGWELLENSPIVIDRYRAVTVSYGYSGDSVLNSASDIACMVLGFLFAAQVPARVTVAVALAFELFTLAMIRDNLTLNVLMLAWPIEAVRHWQAAA</sequence>
<comment type="subcellular location">
    <subcellularLocation>
        <location evidence="5">Cell membrane</location>
        <topology evidence="5">Multi-pass membrane protein</topology>
    </subcellularLocation>
</comment>
<comment type="caution">
    <text evidence="5">Lacks conserved residue(s) required for the propagation of feature annotation.</text>
</comment>
<evidence type="ECO:0000256" key="2">
    <source>
        <dbReference type="ARBA" id="ARBA00022692"/>
    </source>
</evidence>
<proteinExistence type="inferred from homology"/>
<keyword evidence="3 5" id="KW-1133">Transmembrane helix</keyword>
<keyword evidence="7" id="KW-1185">Reference proteome</keyword>
<organism evidence="6 7">
    <name type="scientific">Novosphingobium olei</name>
    <dbReference type="NCBI Taxonomy" id="2728851"/>
    <lineage>
        <taxon>Bacteria</taxon>
        <taxon>Pseudomonadati</taxon>
        <taxon>Pseudomonadota</taxon>
        <taxon>Alphaproteobacteria</taxon>
        <taxon>Sphingomonadales</taxon>
        <taxon>Sphingomonadaceae</taxon>
        <taxon>Novosphingobium</taxon>
    </lineage>
</organism>
<evidence type="ECO:0000256" key="1">
    <source>
        <dbReference type="ARBA" id="ARBA00022475"/>
    </source>
</evidence>
<feature type="transmembrane region" description="Helical" evidence="5">
    <location>
        <begin position="15"/>
        <end position="33"/>
    </location>
</feature>
<keyword evidence="1 5" id="KW-1003">Cell membrane</keyword>
<dbReference type="Proteomes" id="UP000583556">
    <property type="component" value="Unassembled WGS sequence"/>
</dbReference>
<protein>
    <recommendedName>
        <fullName evidence="5">UPF0314 protein HHL27_14690</fullName>
    </recommendedName>
</protein>
<dbReference type="RefSeq" id="WP_169494195.1">
    <property type="nucleotide sequence ID" value="NZ_JABBGM010000006.1"/>
</dbReference>
<evidence type="ECO:0000313" key="6">
    <source>
        <dbReference type="EMBL" id="NML94919.1"/>
    </source>
</evidence>
<dbReference type="Pfam" id="PF10755">
    <property type="entry name" value="DUF2585"/>
    <property type="match status" value="1"/>
</dbReference>
<dbReference type="EMBL" id="JABBGM010000006">
    <property type="protein sequence ID" value="NML94919.1"/>
    <property type="molecule type" value="Genomic_DNA"/>
</dbReference>
<accession>A0A7Y0BQZ3</accession>
<dbReference type="GO" id="GO:0005886">
    <property type="term" value="C:plasma membrane"/>
    <property type="evidence" value="ECO:0007669"/>
    <property type="project" value="UniProtKB-SubCell"/>
</dbReference>
<dbReference type="InterPro" id="IPR019691">
    <property type="entry name" value="DUF2585"/>
</dbReference>